<evidence type="ECO:0000313" key="2">
    <source>
        <dbReference type="EMBL" id="ORV89199.1"/>
    </source>
</evidence>
<feature type="signal peptide" evidence="1">
    <location>
        <begin position="1"/>
        <end position="27"/>
    </location>
</feature>
<keyword evidence="1" id="KW-0732">Signal</keyword>
<proteinExistence type="predicted"/>
<feature type="chain" id="PRO_5010873359" evidence="1">
    <location>
        <begin position="28"/>
        <end position="100"/>
    </location>
</feature>
<protein>
    <submittedName>
        <fullName evidence="2">Uncharacterized protein</fullName>
    </submittedName>
</protein>
<dbReference type="RefSeq" id="WP_024449620.1">
    <property type="nucleotide sequence ID" value="NZ_LQPC01000027.1"/>
</dbReference>
<sequence length="100" mass="10328">MKKLSITTAAAAGLSAAVLGLAAPALAAPTGTGDAQATISQLEADGNRVIVQKQSDVALADANVVSVNRGAPIRGTVMDDFSDRTYQQTITGYVYYVKVR</sequence>
<organism evidence="2 3">
    <name type="scientific">Mycolicibacterium iranicum</name>
    <name type="common">Mycobacterium iranicum</name>
    <dbReference type="NCBI Taxonomy" id="912594"/>
    <lineage>
        <taxon>Bacteria</taxon>
        <taxon>Bacillati</taxon>
        <taxon>Actinomycetota</taxon>
        <taxon>Actinomycetes</taxon>
        <taxon>Mycobacteriales</taxon>
        <taxon>Mycobacteriaceae</taxon>
        <taxon>Mycolicibacterium</taxon>
    </lineage>
</organism>
<reference evidence="2 3" key="1">
    <citation type="submission" date="2016-01" db="EMBL/GenBank/DDBJ databases">
        <title>The new phylogeny of the genus Mycobacterium.</title>
        <authorList>
            <person name="Tarcisio F."/>
            <person name="Conor M."/>
            <person name="Antonella G."/>
            <person name="Elisabetta G."/>
            <person name="Giulia F.S."/>
            <person name="Sara T."/>
            <person name="Anna F."/>
            <person name="Clotilde B."/>
            <person name="Roberto B."/>
            <person name="Veronica D.S."/>
            <person name="Fabio R."/>
            <person name="Monica P."/>
            <person name="Olivier J."/>
            <person name="Enrico T."/>
            <person name="Nicola S."/>
        </authorList>
    </citation>
    <scope>NUCLEOTIDE SEQUENCE [LARGE SCALE GENOMIC DNA]</scope>
    <source>
        <strain evidence="2 3">DSM 45541</strain>
    </source>
</reference>
<gene>
    <name evidence="2" type="ORF">AWC12_11420</name>
</gene>
<accession>A0A1X1WRQ1</accession>
<dbReference type="EMBL" id="LQPC01000027">
    <property type="protein sequence ID" value="ORV89199.1"/>
    <property type="molecule type" value="Genomic_DNA"/>
</dbReference>
<evidence type="ECO:0000313" key="3">
    <source>
        <dbReference type="Proteomes" id="UP000193622"/>
    </source>
</evidence>
<evidence type="ECO:0000256" key="1">
    <source>
        <dbReference type="SAM" id="SignalP"/>
    </source>
</evidence>
<name>A0A1X1WRQ1_MYCIR</name>
<comment type="caution">
    <text evidence="2">The sequence shown here is derived from an EMBL/GenBank/DDBJ whole genome shotgun (WGS) entry which is preliminary data.</text>
</comment>
<dbReference type="AlphaFoldDB" id="A0A1X1WRQ1"/>
<dbReference type="Proteomes" id="UP000193622">
    <property type="component" value="Unassembled WGS sequence"/>
</dbReference>